<protein>
    <recommendedName>
        <fullName evidence="9">H/ACA ribonucleoprotein complex subunit</fullName>
    </recommendedName>
</protein>
<evidence type="ECO:0000256" key="7">
    <source>
        <dbReference type="ARBA" id="ARBA00038293"/>
    </source>
</evidence>
<dbReference type="Pfam" id="PF04410">
    <property type="entry name" value="Gar1"/>
    <property type="match status" value="1"/>
</dbReference>
<keyword evidence="12" id="KW-1185">Reference proteome</keyword>
<comment type="function">
    <text evidence="8">Required for ribosome biogenesis. Part of a complex which catalyzes pseudouridylation of rRNA. This involves the isomerization of uridine such that the ribose is subsequently attached to C5, instead of the normal N1. Pseudouridine ('psi') residues may serve to stabilize the conformation of rRNAs.</text>
</comment>
<dbReference type="Proteomes" id="UP001164929">
    <property type="component" value="Chromosome 13"/>
</dbReference>
<evidence type="ECO:0000313" key="11">
    <source>
        <dbReference type="EMBL" id="KAJ6974924.1"/>
    </source>
</evidence>
<evidence type="ECO:0000256" key="6">
    <source>
        <dbReference type="ARBA" id="ARBA00023274"/>
    </source>
</evidence>
<keyword evidence="4 9" id="KW-0694">RNA-binding</keyword>
<dbReference type="PANTHER" id="PTHR23237">
    <property type="entry name" value="NUCLEOLAR PROTEIN FAMILY A MEMBER 1 SNORNP PROTEIN GAR1"/>
    <property type="match status" value="1"/>
</dbReference>
<dbReference type="GO" id="GO:0000454">
    <property type="term" value="P:snoRNA guided rRNA pseudouridine synthesis"/>
    <property type="evidence" value="ECO:0007669"/>
    <property type="project" value="TreeGrafter"/>
</dbReference>
<evidence type="ECO:0000256" key="4">
    <source>
        <dbReference type="ARBA" id="ARBA00022884"/>
    </source>
</evidence>
<evidence type="ECO:0000256" key="10">
    <source>
        <dbReference type="SAM" id="MobiDB-lite"/>
    </source>
</evidence>
<dbReference type="InterPro" id="IPR009000">
    <property type="entry name" value="Transl_B-barrel_sf"/>
</dbReference>
<comment type="subcellular location">
    <subcellularLocation>
        <location evidence="1 9">Nucleus</location>
        <location evidence="1 9">Nucleolus</location>
    </subcellularLocation>
</comment>
<accession>A0AAD6LYC4</accession>
<dbReference type="Gene3D" id="2.40.10.230">
    <property type="entry name" value="Probable tRNA pseudouridine synthase domain"/>
    <property type="match status" value="1"/>
</dbReference>
<dbReference type="SUPFAM" id="SSF50447">
    <property type="entry name" value="Translation proteins"/>
    <property type="match status" value="1"/>
</dbReference>
<reference evidence="11" key="1">
    <citation type="journal article" date="2023" name="Mol. Ecol. Resour.">
        <title>Chromosome-level genome assembly of a triploid poplar Populus alba 'Berolinensis'.</title>
        <authorList>
            <person name="Chen S."/>
            <person name="Yu Y."/>
            <person name="Wang X."/>
            <person name="Wang S."/>
            <person name="Zhang T."/>
            <person name="Zhou Y."/>
            <person name="He R."/>
            <person name="Meng N."/>
            <person name="Wang Y."/>
            <person name="Liu W."/>
            <person name="Liu Z."/>
            <person name="Liu J."/>
            <person name="Guo Q."/>
            <person name="Huang H."/>
            <person name="Sederoff R.R."/>
            <person name="Wang G."/>
            <person name="Qu G."/>
            <person name="Chen S."/>
        </authorList>
    </citation>
    <scope>NUCLEOTIDE SEQUENCE</scope>
    <source>
        <strain evidence="11">SC-2020</strain>
    </source>
</reference>
<comment type="caution">
    <text evidence="11">The sequence shown here is derived from an EMBL/GenBank/DDBJ whole genome shotgun (WGS) entry which is preliminary data.</text>
</comment>
<dbReference type="AlphaFoldDB" id="A0AAD6LYC4"/>
<feature type="compositionally biased region" description="Basic and acidic residues" evidence="10">
    <location>
        <begin position="11"/>
        <end position="32"/>
    </location>
</feature>
<dbReference type="InterPro" id="IPR038664">
    <property type="entry name" value="Gar1/Naf1_Cbf5-bd_sf"/>
</dbReference>
<keyword evidence="5 9" id="KW-0539">Nucleus</keyword>
<evidence type="ECO:0000256" key="1">
    <source>
        <dbReference type="ARBA" id="ARBA00004604"/>
    </source>
</evidence>
<comment type="subunit">
    <text evidence="9">Component of the small nucleolar ribonucleoprotein particles containing H/ACA-type snoRNAs (H/ACA snoRNPs).</text>
</comment>
<feature type="region of interest" description="Disordered" evidence="10">
    <location>
        <begin position="1"/>
        <end position="48"/>
    </location>
</feature>
<keyword evidence="3 9" id="KW-0698">rRNA processing</keyword>
<dbReference type="GO" id="GO:0034513">
    <property type="term" value="F:box H/ACA snoRNA binding"/>
    <property type="evidence" value="ECO:0007669"/>
    <property type="project" value="TreeGrafter"/>
</dbReference>
<evidence type="ECO:0000313" key="12">
    <source>
        <dbReference type="Proteomes" id="UP001164929"/>
    </source>
</evidence>
<keyword evidence="6 9" id="KW-0687">Ribonucleoprotein</keyword>
<evidence type="ECO:0000256" key="2">
    <source>
        <dbReference type="ARBA" id="ARBA00022517"/>
    </source>
</evidence>
<feature type="compositionally biased region" description="Gly residues" evidence="10">
    <location>
        <begin position="1"/>
        <end position="10"/>
    </location>
</feature>
<dbReference type="InterPro" id="IPR007504">
    <property type="entry name" value="H/ACA_rnp_Gar1/Naf1"/>
</dbReference>
<dbReference type="EMBL" id="JAQIZT010000013">
    <property type="protein sequence ID" value="KAJ6974924.1"/>
    <property type="molecule type" value="Genomic_DNA"/>
</dbReference>
<keyword evidence="2 9" id="KW-0690">Ribosome biogenesis</keyword>
<comment type="similarity">
    <text evidence="7 9">Belongs to the GAR1 family.</text>
</comment>
<evidence type="ECO:0000256" key="9">
    <source>
        <dbReference type="RuleBase" id="RU364004"/>
    </source>
</evidence>
<sequence length="223" mass="24115">MRPPRGGGFRGGRDGGFRGGRDGGFRGGRDGGFRGGRGGRGGGFRDEGPPSEVIEVSSFLHACEGDAVTKLTNEKIPYFNAPIFLQNKTQIGKVDEIFGPINESYFSIKMMEGIVATSYAPGDKFYIDPRDKHKVAEVVVVEEEAEAVLVVAEVISVGEAEAEVHQEVVAVDVVVALGEEGGDKTTFCNISSAHALLSFNFKMQWANNNQHLDSDLKRFGFLQ</sequence>
<gene>
    <name evidence="11" type="ORF">NC653_030925</name>
</gene>
<dbReference type="FunFam" id="2.40.10.230:FF:000001">
    <property type="entry name" value="H/ACA ribonucleoprotein complex subunit"/>
    <property type="match status" value="1"/>
</dbReference>
<evidence type="ECO:0000256" key="3">
    <source>
        <dbReference type="ARBA" id="ARBA00022552"/>
    </source>
</evidence>
<dbReference type="PANTHER" id="PTHR23237:SF6">
    <property type="entry name" value="H_ACA RIBONUCLEOPROTEIN COMPLEX SUBUNIT 1"/>
    <property type="match status" value="1"/>
</dbReference>
<evidence type="ECO:0000256" key="8">
    <source>
        <dbReference type="ARBA" id="ARBA00059623"/>
    </source>
</evidence>
<evidence type="ECO:0000256" key="5">
    <source>
        <dbReference type="ARBA" id="ARBA00023242"/>
    </source>
</evidence>
<feature type="compositionally biased region" description="Gly residues" evidence="10">
    <location>
        <begin position="33"/>
        <end position="42"/>
    </location>
</feature>
<proteinExistence type="inferred from homology"/>
<dbReference type="GO" id="GO:0031429">
    <property type="term" value="C:box H/ACA snoRNP complex"/>
    <property type="evidence" value="ECO:0007669"/>
    <property type="project" value="TreeGrafter"/>
</dbReference>
<name>A0AAD6LYC4_9ROSI</name>
<comment type="function">
    <text evidence="9">Required for ribosome biogenesis. Part of a complex which catalyzes pseudouridylation of rRNA. This involves the isomerization of uridine such that the ribose is subsequently attached to C5, instead of the normal N1. Pseudouridine ("psi") residues may serve to stabilize the conformation of rRNAs.</text>
</comment>
<organism evidence="11 12">
    <name type="scientific">Populus alba x Populus x berolinensis</name>
    <dbReference type="NCBI Taxonomy" id="444605"/>
    <lineage>
        <taxon>Eukaryota</taxon>
        <taxon>Viridiplantae</taxon>
        <taxon>Streptophyta</taxon>
        <taxon>Embryophyta</taxon>
        <taxon>Tracheophyta</taxon>
        <taxon>Spermatophyta</taxon>
        <taxon>Magnoliopsida</taxon>
        <taxon>eudicotyledons</taxon>
        <taxon>Gunneridae</taxon>
        <taxon>Pentapetalae</taxon>
        <taxon>rosids</taxon>
        <taxon>fabids</taxon>
        <taxon>Malpighiales</taxon>
        <taxon>Salicaceae</taxon>
        <taxon>Saliceae</taxon>
        <taxon>Populus</taxon>
    </lineage>
</organism>